<dbReference type="EMBL" id="JARJCN010000018">
    <property type="protein sequence ID" value="KAJ7092270.1"/>
    <property type="molecule type" value="Genomic_DNA"/>
</dbReference>
<feature type="compositionally biased region" description="Pro residues" evidence="1">
    <location>
        <begin position="21"/>
        <end position="40"/>
    </location>
</feature>
<dbReference type="AlphaFoldDB" id="A0AAD6U7C9"/>
<sequence>MLSLPPPASAAALALHSRPARPQPSPDPDAPPRSLPPLHPNLPARPLWHSAPASRSAHRPPRRINQNVRHSAALSAAAALHPSRVLYSLTRMPRAHADGSAGSRRASGALTASLPPTRCPFAAALVSVQSRRRSIDAQGYPQSRTETQRRPEYLKETSRSPPPCRSAASPRASTNLARLLHPADLAFPLPSPSRSLPAPFPYVRRTTASGARLRLVERLPLRRTAPLGCSSDEGRQSATALGEQRALRGVALPIRRLLLIEVMRREVHAEESAGGGGGELGLAS</sequence>
<accession>A0AAD6U7C9</accession>
<evidence type="ECO:0000256" key="1">
    <source>
        <dbReference type="SAM" id="MobiDB-lite"/>
    </source>
</evidence>
<feature type="region of interest" description="Disordered" evidence="1">
    <location>
        <begin position="1"/>
        <end position="62"/>
    </location>
</feature>
<protein>
    <submittedName>
        <fullName evidence="2">Uncharacterized protein</fullName>
    </submittedName>
</protein>
<proteinExistence type="predicted"/>
<evidence type="ECO:0000313" key="2">
    <source>
        <dbReference type="EMBL" id="KAJ7092270.1"/>
    </source>
</evidence>
<reference evidence="2" key="1">
    <citation type="submission" date="2023-03" db="EMBL/GenBank/DDBJ databases">
        <title>Massive genome expansion in bonnet fungi (Mycena s.s.) driven by repeated elements and novel gene families across ecological guilds.</title>
        <authorList>
            <consortium name="Lawrence Berkeley National Laboratory"/>
            <person name="Harder C.B."/>
            <person name="Miyauchi S."/>
            <person name="Viragh M."/>
            <person name="Kuo A."/>
            <person name="Thoen E."/>
            <person name="Andreopoulos B."/>
            <person name="Lu D."/>
            <person name="Skrede I."/>
            <person name="Drula E."/>
            <person name="Henrissat B."/>
            <person name="Morin E."/>
            <person name="Kohler A."/>
            <person name="Barry K."/>
            <person name="LaButti K."/>
            <person name="Morin E."/>
            <person name="Salamov A."/>
            <person name="Lipzen A."/>
            <person name="Mereny Z."/>
            <person name="Hegedus B."/>
            <person name="Baldrian P."/>
            <person name="Stursova M."/>
            <person name="Weitz H."/>
            <person name="Taylor A."/>
            <person name="Grigoriev I.V."/>
            <person name="Nagy L.G."/>
            <person name="Martin F."/>
            <person name="Kauserud H."/>
        </authorList>
    </citation>
    <scope>NUCLEOTIDE SEQUENCE</scope>
    <source>
        <strain evidence="2">CBHHK173m</strain>
    </source>
</reference>
<keyword evidence="3" id="KW-1185">Reference proteome</keyword>
<dbReference type="Proteomes" id="UP001222325">
    <property type="component" value="Unassembled WGS sequence"/>
</dbReference>
<organism evidence="2 3">
    <name type="scientific">Mycena belliarum</name>
    <dbReference type="NCBI Taxonomy" id="1033014"/>
    <lineage>
        <taxon>Eukaryota</taxon>
        <taxon>Fungi</taxon>
        <taxon>Dikarya</taxon>
        <taxon>Basidiomycota</taxon>
        <taxon>Agaricomycotina</taxon>
        <taxon>Agaricomycetes</taxon>
        <taxon>Agaricomycetidae</taxon>
        <taxon>Agaricales</taxon>
        <taxon>Marasmiineae</taxon>
        <taxon>Mycenaceae</taxon>
        <taxon>Mycena</taxon>
    </lineage>
</organism>
<name>A0AAD6U7C9_9AGAR</name>
<evidence type="ECO:0000313" key="3">
    <source>
        <dbReference type="Proteomes" id="UP001222325"/>
    </source>
</evidence>
<comment type="caution">
    <text evidence="2">The sequence shown here is derived from an EMBL/GenBank/DDBJ whole genome shotgun (WGS) entry which is preliminary data.</text>
</comment>
<feature type="compositionally biased region" description="Basic and acidic residues" evidence="1">
    <location>
        <begin position="146"/>
        <end position="158"/>
    </location>
</feature>
<feature type="region of interest" description="Disordered" evidence="1">
    <location>
        <begin position="132"/>
        <end position="171"/>
    </location>
</feature>
<gene>
    <name evidence="2" type="ORF">B0H15DRAFT_947835</name>
</gene>